<dbReference type="Pfam" id="PF00106">
    <property type="entry name" value="adh_short"/>
    <property type="match status" value="1"/>
</dbReference>
<keyword evidence="3" id="KW-1185">Reference proteome</keyword>
<evidence type="ECO:0000313" key="3">
    <source>
        <dbReference type="Proteomes" id="UP000503640"/>
    </source>
</evidence>
<comment type="caution">
    <text evidence="2">The sequence shown here is derived from an EMBL/GenBank/DDBJ whole genome shotgun (WGS) entry which is preliminary data.</text>
</comment>
<dbReference type="EMBL" id="BJTG01000003">
    <property type="protein sequence ID" value="GEJ56591.1"/>
    <property type="molecule type" value="Genomic_DNA"/>
</dbReference>
<dbReference type="NCBIfam" id="NF004846">
    <property type="entry name" value="PRK06197.1"/>
    <property type="match status" value="1"/>
</dbReference>
<evidence type="ECO:0000313" key="2">
    <source>
        <dbReference type="EMBL" id="GEJ56591.1"/>
    </source>
</evidence>
<dbReference type="InterPro" id="IPR036291">
    <property type="entry name" value="NAD(P)-bd_dom_sf"/>
</dbReference>
<dbReference type="InterPro" id="IPR002347">
    <property type="entry name" value="SDR_fam"/>
</dbReference>
<dbReference type="AlphaFoldDB" id="A0A7I9VJK5"/>
<sequence>MEPWSFADIPDQSGRTALVTGANAGIGLETARMLALKGADVVLACRNLEKGRAAVERVQSARPRGSATLAALDLSDLDSVAAFAASFAASHERLDLLVANAGVMVPPFGRTKQGFELQLGTNHLGHFALVARLLPLVLRTAGARIVVVSSTAQNFGRIDRDDLNWERRPYRPWAAYGQSKLANQLFALELHRRLSAAGSQVRVTSAHPGYTATDLQRTSPVARLFNPIFGMKPPDGALPTLRAATDPAAASGSYWGPRGLFELRGPPAPARISAAAQDRATAAWLWGESEKLTGVAFELAPAAA</sequence>
<gene>
    <name evidence="2" type="ORF">AMYX_13320</name>
</gene>
<reference evidence="3" key="1">
    <citation type="journal article" date="2020" name="Appl. Environ. Microbiol.">
        <title>Diazotrophic Anaeromyxobacter Isolates from Soils.</title>
        <authorList>
            <person name="Masuda Y."/>
            <person name="Yamanaka H."/>
            <person name="Xu Z.X."/>
            <person name="Shiratori Y."/>
            <person name="Aono T."/>
            <person name="Amachi S."/>
            <person name="Senoo K."/>
            <person name="Itoh H."/>
        </authorList>
    </citation>
    <scope>NUCLEOTIDE SEQUENCE [LARGE SCALE GENOMIC DNA]</scope>
    <source>
        <strain evidence="3">R267</strain>
    </source>
</reference>
<dbReference type="RefSeq" id="WP_176064099.1">
    <property type="nucleotide sequence ID" value="NZ_BJTG01000003.1"/>
</dbReference>
<keyword evidence="1" id="KW-0560">Oxidoreductase</keyword>
<proteinExistence type="predicted"/>
<dbReference type="PANTHER" id="PTHR43157:SF31">
    <property type="entry name" value="PHOSPHATIDYLINOSITOL-GLYCAN BIOSYNTHESIS CLASS F PROTEIN"/>
    <property type="match status" value="1"/>
</dbReference>
<protein>
    <submittedName>
        <fullName evidence="2">Dehydrogenase</fullName>
    </submittedName>
</protein>
<dbReference type="SUPFAM" id="SSF51735">
    <property type="entry name" value="NAD(P)-binding Rossmann-fold domains"/>
    <property type="match status" value="1"/>
</dbReference>
<dbReference type="PANTHER" id="PTHR43157">
    <property type="entry name" value="PHOSPHATIDYLINOSITOL-GLYCAN BIOSYNTHESIS CLASS F PROTEIN-RELATED"/>
    <property type="match status" value="1"/>
</dbReference>
<dbReference type="Gene3D" id="3.40.50.720">
    <property type="entry name" value="NAD(P)-binding Rossmann-like Domain"/>
    <property type="match status" value="1"/>
</dbReference>
<evidence type="ECO:0000256" key="1">
    <source>
        <dbReference type="ARBA" id="ARBA00023002"/>
    </source>
</evidence>
<dbReference type="GO" id="GO:0016491">
    <property type="term" value="F:oxidoreductase activity"/>
    <property type="evidence" value="ECO:0007669"/>
    <property type="project" value="UniProtKB-KW"/>
</dbReference>
<organism evidence="2 3">
    <name type="scientific">Anaeromyxobacter diazotrophicus</name>
    <dbReference type="NCBI Taxonomy" id="2590199"/>
    <lineage>
        <taxon>Bacteria</taxon>
        <taxon>Pseudomonadati</taxon>
        <taxon>Myxococcota</taxon>
        <taxon>Myxococcia</taxon>
        <taxon>Myxococcales</taxon>
        <taxon>Cystobacterineae</taxon>
        <taxon>Anaeromyxobacteraceae</taxon>
        <taxon>Anaeromyxobacter</taxon>
    </lineage>
</organism>
<dbReference type="CDD" id="cd05327">
    <property type="entry name" value="retinol-DH_like_SDR_c_like"/>
    <property type="match status" value="1"/>
</dbReference>
<accession>A0A7I9VJK5</accession>
<name>A0A7I9VJK5_9BACT</name>
<dbReference type="Proteomes" id="UP000503640">
    <property type="component" value="Unassembled WGS sequence"/>
</dbReference>
<dbReference type="PRINTS" id="PR00081">
    <property type="entry name" value="GDHRDH"/>
</dbReference>